<organism evidence="5 6">
    <name type="scientific">Pedobacter panaciterrae</name>
    <dbReference type="NCBI Taxonomy" id="363849"/>
    <lineage>
        <taxon>Bacteria</taxon>
        <taxon>Pseudomonadati</taxon>
        <taxon>Bacteroidota</taxon>
        <taxon>Sphingobacteriia</taxon>
        <taxon>Sphingobacteriales</taxon>
        <taxon>Sphingobacteriaceae</taxon>
        <taxon>Pedobacter</taxon>
    </lineage>
</organism>
<proteinExistence type="predicted"/>
<comment type="caution">
    <text evidence="5">The sequence shown here is derived from an EMBL/GenBank/DDBJ whole genome shotgun (WGS) entry which is preliminary data.</text>
</comment>
<keyword evidence="2 3" id="KW-0238">DNA-binding</keyword>
<dbReference type="InterPro" id="IPR010998">
    <property type="entry name" value="Integrase_recombinase_N"/>
</dbReference>
<dbReference type="InterPro" id="IPR025269">
    <property type="entry name" value="SAM-like_dom"/>
</dbReference>
<evidence type="ECO:0000259" key="4">
    <source>
        <dbReference type="PROSITE" id="PS51900"/>
    </source>
</evidence>
<accession>A0ABU8NTA6</accession>
<feature type="domain" description="Core-binding (CB)" evidence="4">
    <location>
        <begin position="97"/>
        <end position="189"/>
    </location>
</feature>
<dbReference type="Proteomes" id="UP001378956">
    <property type="component" value="Unassembled WGS sequence"/>
</dbReference>
<gene>
    <name evidence="5" type="ORF">WAE58_23800</name>
</gene>
<dbReference type="InterPro" id="IPR044068">
    <property type="entry name" value="CB"/>
</dbReference>
<dbReference type="EMBL" id="JBBEUB010000012">
    <property type="protein sequence ID" value="MEJ2905490.1"/>
    <property type="molecule type" value="Genomic_DNA"/>
</dbReference>
<evidence type="ECO:0000256" key="2">
    <source>
        <dbReference type="ARBA" id="ARBA00023125"/>
    </source>
</evidence>
<dbReference type="RefSeq" id="WP_337717922.1">
    <property type="nucleotide sequence ID" value="NZ_JBBEUB010000012.1"/>
</dbReference>
<keyword evidence="6" id="KW-1185">Reference proteome</keyword>
<dbReference type="InterPro" id="IPR011010">
    <property type="entry name" value="DNA_brk_join_enz"/>
</dbReference>
<evidence type="ECO:0000313" key="5">
    <source>
        <dbReference type="EMBL" id="MEJ2905490.1"/>
    </source>
</evidence>
<dbReference type="PROSITE" id="PS51900">
    <property type="entry name" value="CB"/>
    <property type="match status" value="1"/>
</dbReference>
<sequence>MKEATISLYHDTRRVLDDGNYPVKLRVYFGIAKLFETGSSLSKEEFERAYNEPRPRGRYKEIQVELKAIESRAAEIIKNLPSFSFDRFKRELYRNKTSVNNIIDHYNDYITELGNLEKEGTKSNYQCSINSIKSFVNQGRKNPVTQIGFDKINPSFLNKYENWMIESGNSRTTVGIYLRPLRKIFNAAIETRDIAPELYPFKQYKIPTGKNTKKNLESDVLKSLYTADLQNDCHQEKARDFWFFSYQCNCMFRR</sequence>
<keyword evidence="1" id="KW-0229">DNA integration</keyword>
<dbReference type="SUPFAM" id="SSF56349">
    <property type="entry name" value="DNA breaking-rejoining enzymes"/>
    <property type="match status" value="1"/>
</dbReference>
<dbReference type="Gene3D" id="1.10.150.130">
    <property type="match status" value="1"/>
</dbReference>
<name>A0ABU8NTA6_9SPHI</name>
<protein>
    <submittedName>
        <fullName evidence="5">Phage integrase SAM-like domain-containing protein</fullName>
    </submittedName>
</protein>
<dbReference type="Pfam" id="PF13102">
    <property type="entry name" value="Phage_int_SAM_5"/>
    <property type="match status" value="1"/>
</dbReference>
<evidence type="ECO:0000256" key="1">
    <source>
        <dbReference type="ARBA" id="ARBA00022908"/>
    </source>
</evidence>
<evidence type="ECO:0000256" key="3">
    <source>
        <dbReference type="PROSITE-ProRule" id="PRU01248"/>
    </source>
</evidence>
<reference evidence="5 6" key="1">
    <citation type="submission" date="2024-03" db="EMBL/GenBank/DDBJ databases">
        <title>Sequence of Lycoming College Course Isolates.</title>
        <authorList>
            <person name="Plotts O."/>
            <person name="Newman J."/>
        </authorList>
    </citation>
    <scope>NUCLEOTIDE SEQUENCE [LARGE SCALE GENOMIC DNA]</scope>
    <source>
        <strain evidence="5 6">CJB-3</strain>
    </source>
</reference>
<evidence type="ECO:0000313" key="6">
    <source>
        <dbReference type="Proteomes" id="UP001378956"/>
    </source>
</evidence>